<dbReference type="AlphaFoldDB" id="W2MQ43"/>
<reference evidence="2" key="1">
    <citation type="submission" date="2013-11" db="EMBL/GenBank/DDBJ databases">
        <title>The Genome Sequence of Phytophthora parasitica IAC_01/95.</title>
        <authorList>
            <consortium name="The Broad Institute Genomics Platform"/>
            <person name="Russ C."/>
            <person name="Tyler B."/>
            <person name="Panabieres F."/>
            <person name="Shan W."/>
            <person name="Tripathy S."/>
            <person name="Grunwald N."/>
            <person name="Machado M."/>
            <person name="Johnson C.S."/>
            <person name="Arredondo F."/>
            <person name="Hong C."/>
            <person name="Coffey M."/>
            <person name="Young S.K."/>
            <person name="Zeng Q."/>
            <person name="Gargeya S."/>
            <person name="Fitzgerald M."/>
            <person name="Abouelleil A."/>
            <person name="Alvarado L."/>
            <person name="Chapman S.B."/>
            <person name="Gainer-Dewar J."/>
            <person name="Goldberg J."/>
            <person name="Griggs A."/>
            <person name="Gujja S."/>
            <person name="Hansen M."/>
            <person name="Howarth C."/>
            <person name="Imamovic A."/>
            <person name="Ireland A."/>
            <person name="Larimer J."/>
            <person name="McCowan C."/>
            <person name="Murphy C."/>
            <person name="Pearson M."/>
            <person name="Poon T.W."/>
            <person name="Priest M."/>
            <person name="Roberts A."/>
            <person name="Saif S."/>
            <person name="Shea T."/>
            <person name="Sykes S."/>
            <person name="Wortman J."/>
            <person name="Nusbaum C."/>
            <person name="Birren B."/>
        </authorList>
    </citation>
    <scope>NUCLEOTIDE SEQUENCE [LARGE SCALE GENOMIC DNA]</scope>
    <source>
        <strain evidence="2">IAC_01/95</strain>
    </source>
</reference>
<dbReference type="Proteomes" id="UP000054532">
    <property type="component" value="Unassembled WGS sequence"/>
</dbReference>
<evidence type="ECO:0000313" key="2">
    <source>
        <dbReference type="EMBL" id="ETM38502.1"/>
    </source>
</evidence>
<gene>
    <name evidence="2" type="ORF">L914_15221</name>
</gene>
<name>W2MQ43_PHYNI</name>
<organism evidence="2">
    <name type="scientific">Phytophthora nicotianae</name>
    <name type="common">Potato buckeye rot agent</name>
    <name type="synonym">Phytophthora parasitica</name>
    <dbReference type="NCBI Taxonomy" id="4792"/>
    <lineage>
        <taxon>Eukaryota</taxon>
        <taxon>Sar</taxon>
        <taxon>Stramenopiles</taxon>
        <taxon>Oomycota</taxon>
        <taxon>Peronosporomycetes</taxon>
        <taxon>Peronosporales</taxon>
        <taxon>Peronosporaceae</taxon>
        <taxon>Phytophthora</taxon>
    </lineage>
</organism>
<protein>
    <submittedName>
        <fullName evidence="2">Uncharacterized protein</fullName>
    </submittedName>
</protein>
<accession>W2MQ43</accession>
<proteinExistence type="predicted"/>
<evidence type="ECO:0000256" key="1">
    <source>
        <dbReference type="SAM" id="MobiDB-lite"/>
    </source>
</evidence>
<dbReference type="EMBL" id="KI694882">
    <property type="protein sequence ID" value="ETM38502.1"/>
    <property type="molecule type" value="Genomic_DNA"/>
</dbReference>
<sequence>MSDNLMIHAVFHTSWLKKNQKDANRRQKASKDNSSKLS</sequence>
<feature type="compositionally biased region" description="Basic and acidic residues" evidence="1">
    <location>
        <begin position="19"/>
        <end position="38"/>
    </location>
</feature>
<feature type="region of interest" description="Disordered" evidence="1">
    <location>
        <begin position="18"/>
        <end position="38"/>
    </location>
</feature>